<dbReference type="STRING" id="1448308.A0A2T2N8E9"/>
<gene>
    <name evidence="1" type="ORF">BS50DRAFT_638994</name>
</gene>
<dbReference type="OrthoDB" id="2414723at2759"/>
<dbReference type="AlphaFoldDB" id="A0A2T2N8E9"/>
<evidence type="ECO:0000313" key="2">
    <source>
        <dbReference type="Proteomes" id="UP000240883"/>
    </source>
</evidence>
<proteinExistence type="predicted"/>
<name>A0A2T2N8E9_CORCC</name>
<evidence type="ECO:0008006" key="3">
    <source>
        <dbReference type="Google" id="ProtNLM"/>
    </source>
</evidence>
<sequence length="143" mass="16905">MFSRWEDNAETEDDGSLFVDADPEVFAILLSYMRRPAIFPLFFTSEKGFDHALYTKLYAEADYFGLDDLCEWIRKRKYIGYKEEWHLTQATPPYTEPEGPIVERHTSEKNSPFTDTETTLILQAEFDLPLHFHRQELFHPCTE</sequence>
<dbReference type="Proteomes" id="UP000240883">
    <property type="component" value="Unassembled WGS sequence"/>
</dbReference>
<reference evidence="1 2" key="1">
    <citation type="journal article" date="2018" name="Front. Microbiol.">
        <title>Genome-Wide Analysis of Corynespora cassiicola Leaf Fall Disease Putative Effectors.</title>
        <authorList>
            <person name="Lopez D."/>
            <person name="Ribeiro S."/>
            <person name="Label P."/>
            <person name="Fumanal B."/>
            <person name="Venisse J.S."/>
            <person name="Kohler A."/>
            <person name="de Oliveira R.R."/>
            <person name="Labutti K."/>
            <person name="Lipzen A."/>
            <person name="Lail K."/>
            <person name="Bauer D."/>
            <person name="Ohm R.A."/>
            <person name="Barry K.W."/>
            <person name="Spatafora J."/>
            <person name="Grigoriev I.V."/>
            <person name="Martin F.M."/>
            <person name="Pujade-Renaud V."/>
        </authorList>
    </citation>
    <scope>NUCLEOTIDE SEQUENCE [LARGE SCALE GENOMIC DNA]</scope>
    <source>
        <strain evidence="1 2">Philippines</strain>
    </source>
</reference>
<dbReference type="Gene3D" id="3.30.710.10">
    <property type="entry name" value="Potassium Channel Kv1.1, Chain A"/>
    <property type="match status" value="1"/>
</dbReference>
<keyword evidence="2" id="KW-1185">Reference proteome</keyword>
<dbReference type="SUPFAM" id="SSF54695">
    <property type="entry name" value="POZ domain"/>
    <property type="match status" value="1"/>
</dbReference>
<dbReference type="EMBL" id="KZ678143">
    <property type="protein sequence ID" value="PSN61704.1"/>
    <property type="molecule type" value="Genomic_DNA"/>
</dbReference>
<dbReference type="InterPro" id="IPR011333">
    <property type="entry name" value="SKP1/BTB/POZ_sf"/>
</dbReference>
<protein>
    <recommendedName>
        <fullName evidence="3">Potassium channel tetramerisation-type BTB domain-containing protein</fullName>
    </recommendedName>
</protein>
<accession>A0A2T2N8E9</accession>
<organism evidence="1 2">
    <name type="scientific">Corynespora cassiicola Philippines</name>
    <dbReference type="NCBI Taxonomy" id="1448308"/>
    <lineage>
        <taxon>Eukaryota</taxon>
        <taxon>Fungi</taxon>
        <taxon>Dikarya</taxon>
        <taxon>Ascomycota</taxon>
        <taxon>Pezizomycotina</taxon>
        <taxon>Dothideomycetes</taxon>
        <taxon>Pleosporomycetidae</taxon>
        <taxon>Pleosporales</taxon>
        <taxon>Corynesporascaceae</taxon>
        <taxon>Corynespora</taxon>
    </lineage>
</organism>
<evidence type="ECO:0000313" key="1">
    <source>
        <dbReference type="EMBL" id="PSN61704.1"/>
    </source>
</evidence>